<name>A0ABP9RJK9_9GAMM</name>
<dbReference type="RefSeq" id="WP_031383506.1">
    <property type="nucleotide sequence ID" value="NZ_BAABKI010000028.1"/>
</dbReference>
<sequence>MHNLWIPVVAILTVAGLIFGGQAYTEAQRDARIAATIAERLDSQAPAEISNLTRVNKGYGVCGDYTLPSAESDRFYYNSALQSLTLGTDSPQYRDNCAGLSD</sequence>
<proteinExistence type="predicted"/>
<accession>A0ABP9RJK9</accession>
<evidence type="ECO:0000313" key="2">
    <source>
        <dbReference type="Proteomes" id="UP001500074"/>
    </source>
</evidence>
<reference evidence="2" key="1">
    <citation type="journal article" date="2019" name="Int. J. Syst. Evol. Microbiol.">
        <title>The Global Catalogue of Microorganisms (GCM) 10K type strain sequencing project: providing services to taxonomists for standard genome sequencing and annotation.</title>
        <authorList>
            <consortium name="The Broad Institute Genomics Platform"/>
            <consortium name="The Broad Institute Genome Sequencing Center for Infectious Disease"/>
            <person name="Wu L."/>
            <person name="Ma J."/>
        </authorList>
    </citation>
    <scope>NUCLEOTIDE SEQUENCE [LARGE SCALE GENOMIC DNA]</scope>
    <source>
        <strain evidence="2">JCM 18472</strain>
    </source>
</reference>
<dbReference type="Proteomes" id="UP001500074">
    <property type="component" value="Unassembled WGS sequence"/>
</dbReference>
<organism evidence="1 2">
    <name type="scientific">Modicisalibacter zincidurans</name>
    <dbReference type="NCBI Taxonomy" id="1178777"/>
    <lineage>
        <taxon>Bacteria</taxon>
        <taxon>Pseudomonadati</taxon>
        <taxon>Pseudomonadota</taxon>
        <taxon>Gammaproteobacteria</taxon>
        <taxon>Oceanospirillales</taxon>
        <taxon>Halomonadaceae</taxon>
        <taxon>Modicisalibacter</taxon>
    </lineage>
</organism>
<gene>
    <name evidence="1" type="ORF">GCM10023342_28620</name>
</gene>
<comment type="caution">
    <text evidence="1">The sequence shown here is derived from an EMBL/GenBank/DDBJ whole genome shotgun (WGS) entry which is preliminary data.</text>
</comment>
<protein>
    <submittedName>
        <fullName evidence="1">Uncharacterized protein</fullName>
    </submittedName>
</protein>
<keyword evidence="2" id="KW-1185">Reference proteome</keyword>
<evidence type="ECO:0000313" key="1">
    <source>
        <dbReference type="EMBL" id="GAA5178356.1"/>
    </source>
</evidence>
<dbReference type="EMBL" id="BAABKI010000028">
    <property type="protein sequence ID" value="GAA5178356.1"/>
    <property type="molecule type" value="Genomic_DNA"/>
</dbReference>